<proteinExistence type="predicted"/>
<sequence>MLAESPQITQPTPSEFLDSINAGSAQLQQWLTTSGASDIYSDLTEYVDTQYQELVHVCGDDLITRHQAACWLETRTEQIRQKSIELANEQDIRVDFSSVRDSPTSMVFWNAGSMYSGLTGSLRQQLGTLSVADITLWLNALGKYIDTLAVSNEHRIEVLEQESKEELGSCTAILKSFPGRFSSKECEALVKLIESSFQKRMKIVVLGFASKIYLDLLARSYDFFLHQPEGDPLVQEALLAVENWEVSDA</sequence>
<accession>A0A2W1J8W8</accession>
<dbReference type="AlphaFoldDB" id="A0A2W1J8W8"/>
<keyword evidence="2" id="KW-1185">Reference proteome</keyword>
<protein>
    <submittedName>
        <fullName evidence="1">Uncharacterized protein</fullName>
    </submittedName>
</protein>
<name>A0A2W1J8W8_9CYAN</name>
<dbReference type="Proteomes" id="UP000248857">
    <property type="component" value="Unassembled WGS sequence"/>
</dbReference>
<evidence type="ECO:0000313" key="2">
    <source>
        <dbReference type="Proteomes" id="UP000248857"/>
    </source>
</evidence>
<dbReference type="RefSeq" id="WP_110988892.1">
    <property type="nucleotide sequence ID" value="NZ_CAWNWM010000033.1"/>
</dbReference>
<evidence type="ECO:0000313" key="1">
    <source>
        <dbReference type="EMBL" id="PZD70568.1"/>
    </source>
</evidence>
<gene>
    <name evidence="1" type="ORF">C1752_10575</name>
</gene>
<comment type="caution">
    <text evidence="1">The sequence shown here is derived from an EMBL/GenBank/DDBJ whole genome shotgun (WGS) entry which is preliminary data.</text>
</comment>
<reference evidence="1 2" key="1">
    <citation type="journal article" date="2018" name="Sci. Rep.">
        <title>A novel species of the marine cyanobacterium Acaryochloris with a unique pigment content and lifestyle.</title>
        <authorList>
            <person name="Partensky F."/>
            <person name="Six C."/>
            <person name="Ratin M."/>
            <person name="Garczarek L."/>
            <person name="Vaulot D."/>
            <person name="Probert I."/>
            <person name="Calteau A."/>
            <person name="Gourvil P."/>
            <person name="Marie D."/>
            <person name="Grebert T."/>
            <person name="Bouchier C."/>
            <person name="Le Panse S."/>
            <person name="Gachenot M."/>
            <person name="Rodriguez F."/>
            <person name="Garrido J.L."/>
        </authorList>
    </citation>
    <scope>NUCLEOTIDE SEQUENCE [LARGE SCALE GENOMIC DNA]</scope>
    <source>
        <strain evidence="1 2">RCC1774</strain>
    </source>
</reference>
<organism evidence="1 2">
    <name type="scientific">Acaryochloris thomasi RCC1774</name>
    <dbReference type="NCBI Taxonomy" id="1764569"/>
    <lineage>
        <taxon>Bacteria</taxon>
        <taxon>Bacillati</taxon>
        <taxon>Cyanobacteriota</taxon>
        <taxon>Cyanophyceae</taxon>
        <taxon>Acaryochloridales</taxon>
        <taxon>Acaryochloridaceae</taxon>
        <taxon>Acaryochloris</taxon>
        <taxon>Acaryochloris thomasi</taxon>
    </lineage>
</organism>
<dbReference type="EMBL" id="PQWO01000033">
    <property type="protein sequence ID" value="PZD70568.1"/>
    <property type="molecule type" value="Genomic_DNA"/>
</dbReference>